<evidence type="ECO:0000256" key="1">
    <source>
        <dbReference type="SAM" id="MobiDB-lite"/>
    </source>
</evidence>
<proteinExistence type="predicted"/>
<organism evidence="2 3">
    <name type="scientific">Channa striata</name>
    <name type="common">Snakehead murrel</name>
    <name type="synonym">Ophicephalus striatus</name>
    <dbReference type="NCBI Taxonomy" id="64152"/>
    <lineage>
        <taxon>Eukaryota</taxon>
        <taxon>Metazoa</taxon>
        <taxon>Chordata</taxon>
        <taxon>Craniata</taxon>
        <taxon>Vertebrata</taxon>
        <taxon>Euteleostomi</taxon>
        <taxon>Actinopterygii</taxon>
        <taxon>Neopterygii</taxon>
        <taxon>Teleostei</taxon>
        <taxon>Neoteleostei</taxon>
        <taxon>Acanthomorphata</taxon>
        <taxon>Anabantaria</taxon>
        <taxon>Anabantiformes</taxon>
        <taxon>Channoidei</taxon>
        <taxon>Channidae</taxon>
        <taxon>Channa</taxon>
    </lineage>
</organism>
<feature type="compositionally biased region" description="Basic and acidic residues" evidence="1">
    <location>
        <begin position="12"/>
        <end position="25"/>
    </location>
</feature>
<comment type="caution">
    <text evidence="2">The sequence shown here is derived from an EMBL/GenBank/DDBJ whole genome shotgun (WGS) entry which is preliminary data.</text>
</comment>
<feature type="compositionally biased region" description="Basic residues" evidence="1">
    <location>
        <begin position="243"/>
        <end position="254"/>
    </location>
</feature>
<dbReference type="AlphaFoldDB" id="A0AA88LLY2"/>
<evidence type="ECO:0000313" key="3">
    <source>
        <dbReference type="Proteomes" id="UP001187415"/>
    </source>
</evidence>
<feature type="region of interest" description="Disordered" evidence="1">
    <location>
        <begin position="66"/>
        <end position="85"/>
    </location>
</feature>
<protein>
    <submittedName>
        <fullName evidence="2">Uncharacterized protein</fullName>
    </submittedName>
</protein>
<dbReference type="EMBL" id="JAUPFM010000182">
    <property type="protein sequence ID" value="KAK2811288.1"/>
    <property type="molecule type" value="Genomic_DNA"/>
</dbReference>
<gene>
    <name evidence="2" type="ORF">Q5P01_000248</name>
</gene>
<reference evidence="2" key="1">
    <citation type="submission" date="2023-07" db="EMBL/GenBank/DDBJ databases">
        <title>Chromosome-level Genome Assembly of Striped Snakehead (Channa striata).</title>
        <authorList>
            <person name="Liu H."/>
        </authorList>
    </citation>
    <scope>NUCLEOTIDE SEQUENCE</scope>
    <source>
        <strain evidence="2">Gz</strain>
        <tissue evidence="2">Muscle</tissue>
    </source>
</reference>
<evidence type="ECO:0000313" key="2">
    <source>
        <dbReference type="EMBL" id="KAK2811288.1"/>
    </source>
</evidence>
<feature type="region of interest" description="Disordered" evidence="1">
    <location>
        <begin position="1"/>
        <end position="38"/>
    </location>
</feature>
<name>A0AA88LLY2_CHASR</name>
<accession>A0AA88LLY2</accession>
<dbReference type="Proteomes" id="UP001187415">
    <property type="component" value="Unassembled WGS sequence"/>
</dbReference>
<keyword evidence="3" id="KW-1185">Reference proteome</keyword>
<sequence length="266" mass="28739">MREENSPAPRRTRSDAAHHRDRSSDCDPGPGERSLPGSVRSGPLLLIYCESTISVHLSAGLLCDDKESQGSKDSSPTRRSVGAPVGATASVEVTFSKTDAAEVGGEIRGLERRCRSRCRAINAKAGNAMVSPYEPSSALRQAMEELNATPAGGSAISGHLGLRVRERGRSGGYYSSFEVFSTCNKDAKRAWTTLLSAAETGANFKVEGFGAGPAREGARPMRHAGARTLRGKRWPPYPERVSHANRRGQSRRRGRLGEYAKMNPHY</sequence>
<feature type="region of interest" description="Disordered" evidence="1">
    <location>
        <begin position="230"/>
        <end position="266"/>
    </location>
</feature>